<name>A0A2N8HGW4_9BACT</name>
<proteinExistence type="predicted"/>
<comment type="caution">
    <text evidence="2">The sequence shown here is derived from an EMBL/GenBank/DDBJ whole genome shotgun (WGS) entry which is preliminary data.</text>
</comment>
<organism evidence="2 3">
    <name type="scientific">Akkermansia muciniphila</name>
    <dbReference type="NCBI Taxonomy" id="239935"/>
    <lineage>
        <taxon>Bacteria</taxon>
        <taxon>Pseudomonadati</taxon>
        <taxon>Verrucomicrobiota</taxon>
        <taxon>Verrucomicrobiia</taxon>
        <taxon>Verrucomicrobiales</taxon>
        <taxon>Akkermansiaceae</taxon>
        <taxon>Akkermansia</taxon>
    </lineage>
</organism>
<dbReference type="AlphaFoldDB" id="A0A2N8HGW4"/>
<protein>
    <submittedName>
        <fullName evidence="2">Uncharacterized protein</fullName>
    </submittedName>
</protein>
<gene>
    <name evidence="2" type="ORF">CXU22_00550</name>
</gene>
<feature type="chain" id="PRO_5014873297" evidence="1">
    <location>
        <begin position="21"/>
        <end position="350"/>
    </location>
</feature>
<keyword evidence="1" id="KW-0732">Signal</keyword>
<dbReference type="RefSeq" id="WP_102711469.1">
    <property type="nucleotide sequence ID" value="NZ_PJKA01000002.1"/>
</dbReference>
<dbReference type="OrthoDB" id="9867181at2"/>
<accession>A0A2N8HGW4</accession>
<feature type="signal peptide" evidence="1">
    <location>
        <begin position="1"/>
        <end position="20"/>
    </location>
</feature>
<dbReference type="EMBL" id="PJKA01000002">
    <property type="protein sequence ID" value="PNC20310.1"/>
    <property type="molecule type" value="Genomic_DNA"/>
</dbReference>
<dbReference type="Proteomes" id="UP000236000">
    <property type="component" value="Unassembled WGS sequence"/>
</dbReference>
<evidence type="ECO:0000313" key="2">
    <source>
        <dbReference type="EMBL" id="PNC20310.1"/>
    </source>
</evidence>
<sequence>MNFWPLAVFSVCAVASVSLAVEIPQEVQALDRIYQKRCTQACAPHIAAFTQKALVLQKKCVQRSDFEGAKVIHDGLEELKKNNFDWRLVKETCQISIPRDGWYGSVANMIHKLDAEGNHYDIQEFRKKFKNTGEKVNTELTGPDLIVFTGAPNRLWLVIDSRTIFEIYTNNIVARLIHDSSKEGTNVGSADEIKDAEWLQMQNDLKKRCFQACSEITKKYIQALDKLKLKLSADGDMTAAVAVHEYAKQLESGNLSPERDRSLKTFEGNWKDGSGLTYRFNGRGEGTVKKSNGTTDFTMTPVRSSPHGDFHYFNVSSGGSRIATRVADKVYIIMQDGRKDWLRVCKRIGK</sequence>
<evidence type="ECO:0000256" key="1">
    <source>
        <dbReference type="SAM" id="SignalP"/>
    </source>
</evidence>
<evidence type="ECO:0000313" key="3">
    <source>
        <dbReference type="Proteomes" id="UP000236000"/>
    </source>
</evidence>
<reference evidence="2 3" key="1">
    <citation type="journal article" date="2017" name="BMC Genomics">
        <title>Genome sequencing of 39 Akkermansia muciniphila isolates reveals its population structure, genomic and functional diverisity, and global distribution in mammalian gut microbiotas.</title>
        <authorList>
            <person name="Guo X."/>
            <person name="Li S."/>
            <person name="Zhang J."/>
            <person name="Wu F."/>
            <person name="Li X."/>
            <person name="Wu D."/>
            <person name="Zhang M."/>
            <person name="Ou Z."/>
            <person name="Jie Z."/>
            <person name="Yan Q."/>
            <person name="Li P."/>
            <person name="Yi J."/>
            <person name="Peng Y."/>
        </authorList>
    </citation>
    <scope>NUCLEOTIDE SEQUENCE [LARGE SCALE GENOMIC DNA]</scope>
    <source>
        <strain evidence="2 3">GP24</strain>
    </source>
</reference>